<dbReference type="InterPro" id="IPR036038">
    <property type="entry name" value="Aminotransferase-like"/>
</dbReference>
<dbReference type="Proteomes" id="UP000190868">
    <property type="component" value="Chromosome"/>
</dbReference>
<accession>A0A1S6U691</accession>
<dbReference type="Gene3D" id="3.20.10.10">
    <property type="entry name" value="D-amino Acid Aminotransferase, subunit A, domain 2"/>
    <property type="match status" value="1"/>
</dbReference>
<dbReference type="GO" id="GO:0003824">
    <property type="term" value="F:catalytic activity"/>
    <property type="evidence" value="ECO:0007669"/>
    <property type="project" value="InterPro"/>
</dbReference>
<organism evidence="1 2">
    <name type="scientific">Campylobacter pinnipediorum subsp. caledonicus</name>
    <dbReference type="NCBI Taxonomy" id="1874362"/>
    <lineage>
        <taxon>Bacteria</taxon>
        <taxon>Pseudomonadati</taxon>
        <taxon>Campylobacterota</taxon>
        <taxon>Epsilonproteobacteria</taxon>
        <taxon>Campylobacterales</taxon>
        <taxon>Campylobacteraceae</taxon>
        <taxon>Campylobacter</taxon>
    </lineage>
</organism>
<gene>
    <name evidence="1" type="ORF">CPIN18021_0418</name>
</gene>
<protein>
    <submittedName>
        <fullName evidence="1">Uncharacterized protein</fullName>
    </submittedName>
</protein>
<name>A0A1S6U691_9BACT</name>
<evidence type="ECO:0000313" key="1">
    <source>
        <dbReference type="EMBL" id="AQW87261.1"/>
    </source>
</evidence>
<dbReference type="InterPro" id="IPR001544">
    <property type="entry name" value="Aminotrans_IV"/>
</dbReference>
<dbReference type="SUPFAM" id="SSF56752">
    <property type="entry name" value="D-aminoacid aminotransferase-like PLP-dependent enzymes"/>
    <property type="match status" value="1"/>
</dbReference>
<reference evidence="2" key="1">
    <citation type="submission" date="2016-09" db="EMBL/GenBank/DDBJ databases">
        <title>Comparative genomics of the Campylobacter concisus group.</title>
        <authorList>
            <person name="Miller W.G."/>
            <person name="Yee E."/>
            <person name="Chapman M.H."/>
            <person name="Huynh S."/>
            <person name="Bono J.L."/>
            <person name="On S.L.W."/>
            <person name="StLeger J."/>
            <person name="Foster G."/>
            <person name="Parker C.T."/>
        </authorList>
    </citation>
    <scope>NUCLEOTIDE SEQUENCE [LARGE SCALE GENOMIC DNA]</scope>
    <source>
        <strain evidence="2">RM18021</strain>
    </source>
</reference>
<dbReference type="AlphaFoldDB" id="A0A1S6U691"/>
<dbReference type="RefSeq" id="WP_078424306.1">
    <property type="nucleotide sequence ID" value="NZ_CP017258.1"/>
</dbReference>
<dbReference type="Gene3D" id="3.30.470.10">
    <property type="match status" value="1"/>
</dbReference>
<keyword evidence="2" id="KW-1185">Reference proteome</keyword>
<dbReference type="EMBL" id="CP017258">
    <property type="protein sequence ID" value="AQW87261.1"/>
    <property type="molecule type" value="Genomic_DNA"/>
</dbReference>
<dbReference type="InterPro" id="IPR043132">
    <property type="entry name" value="BCAT-like_C"/>
</dbReference>
<sequence length="198" mass="23011">MSSSKKSIFLFETIKLVDHKPQNLKYHISRAKNSIDKSLEFEFEDILEKTSSEAPLGTARAKIIYNLEGEFIRSEFYPYKARNFRSFYIVSADFDYSKKFLDRSLIDEAKSNYEEIIITKDGFVTDTSIANIAIFDNGWITPKTPLLKGTCRARLIENGFLRQENISINRLMNTKRFAIMNALIDFCEIEDFKIIKTI</sequence>
<proteinExistence type="predicted"/>
<evidence type="ECO:0000313" key="2">
    <source>
        <dbReference type="Proteomes" id="UP000190868"/>
    </source>
</evidence>
<dbReference type="Pfam" id="PF01063">
    <property type="entry name" value="Aminotran_4"/>
    <property type="match status" value="1"/>
</dbReference>
<dbReference type="InterPro" id="IPR043131">
    <property type="entry name" value="BCAT-like_N"/>
</dbReference>